<dbReference type="Proteomes" id="UP001391051">
    <property type="component" value="Unassembled WGS sequence"/>
</dbReference>
<sequence length="224" mass="25322">MAPTAKVCIGGAEYEVDAEKIPYLASFLKFQKRSGQADGAAPEHGEIPHFGIINIGVKDGFRQFFRRMPTQLSEYHTLCETLEFLAIDTLGGRDMKKILTDMRKGKEDYDPQERCTIPGNKSLARDSAFRLLYIFLLGEFASDALDSNMAYNATLFVVSHRAIFKYKARNMVREAFEERFRASAKQQAGLDKWPLSRGSIDESQEDDATTEVEEYGGDFDSDWS</sequence>
<dbReference type="RefSeq" id="XP_066703489.1">
    <property type="nucleotide sequence ID" value="XM_066840862.1"/>
</dbReference>
<gene>
    <name evidence="2" type="ORF">PG986_004640</name>
</gene>
<dbReference type="EMBL" id="JAQQWE010000003">
    <property type="protein sequence ID" value="KAK7959786.1"/>
    <property type="molecule type" value="Genomic_DNA"/>
</dbReference>
<name>A0ABR1QNI5_9PEZI</name>
<accession>A0ABR1QNI5</accession>
<proteinExistence type="predicted"/>
<keyword evidence="3" id="KW-1185">Reference proteome</keyword>
<comment type="caution">
    <text evidence="2">The sequence shown here is derived from an EMBL/GenBank/DDBJ whole genome shotgun (WGS) entry which is preliminary data.</text>
</comment>
<feature type="compositionally biased region" description="Acidic residues" evidence="1">
    <location>
        <begin position="202"/>
        <end position="224"/>
    </location>
</feature>
<reference evidence="2 3" key="1">
    <citation type="submission" date="2023-01" db="EMBL/GenBank/DDBJ databases">
        <title>Analysis of 21 Apiospora genomes using comparative genomics revels a genus with tremendous synthesis potential of carbohydrate active enzymes and secondary metabolites.</title>
        <authorList>
            <person name="Sorensen T."/>
        </authorList>
    </citation>
    <scope>NUCLEOTIDE SEQUENCE [LARGE SCALE GENOMIC DNA]</scope>
    <source>
        <strain evidence="2 3">CBS 24483</strain>
    </source>
</reference>
<evidence type="ECO:0000313" key="2">
    <source>
        <dbReference type="EMBL" id="KAK7959786.1"/>
    </source>
</evidence>
<protein>
    <submittedName>
        <fullName evidence="2">Uncharacterized protein</fullName>
    </submittedName>
</protein>
<dbReference type="GeneID" id="92073924"/>
<evidence type="ECO:0000313" key="3">
    <source>
        <dbReference type="Proteomes" id="UP001391051"/>
    </source>
</evidence>
<organism evidence="2 3">
    <name type="scientific">Apiospora aurea</name>
    <dbReference type="NCBI Taxonomy" id="335848"/>
    <lineage>
        <taxon>Eukaryota</taxon>
        <taxon>Fungi</taxon>
        <taxon>Dikarya</taxon>
        <taxon>Ascomycota</taxon>
        <taxon>Pezizomycotina</taxon>
        <taxon>Sordariomycetes</taxon>
        <taxon>Xylariomycetidae</taxon>
        <taxon>Amphisphaeriales</taxon>
        <taxon>Apiosporaceae</taxon>
        <taxon>Apiospora</taxon>
    </lineage>
</organism>
<feature type="region of interest" description="Disordered" evidence="1">
    <location>
        <begin position="184"/>
        <end position="224"/>
    </location>
</feature>
<evidence type="ECO:0000256" key="1">
    <source>
        <dbReference type="SAM" id="MobiDB-lite"/>
    </source>
</evidence>